<proteinExistence type="predicted"/>
<reference evidence="1" key="1">
    <citation type="submission" date="2019-12" db="EMBL/GenBank/DDBJ databases">
        <title>Comparative genomics gives insights into the taxonomy of the Azoarcus-Aromatoleum group and reveals separate origins of nif in the plant-associated Azoarcus and non-plant-associated Aromatoleum sub-groups.</title>
        <authorList>
            <person name="Lafos M."/>
            <person name="Maluk M."/>
            <person name="Batista M."/>
            <person name="Junghare M."/>
            <person name="Carmona M."/>
            <person name="Faoro H."/>
            <person name="Cruz L.M."/>
            <person name="Battistoni F."/>
            <person name="De Souza E."/>
            <person name="Pedrosa F."/>
            <person name="Chen W.-M."/>
            <person name="Poole P.S."/>
            <person name="Dixon R.A."/>
            <person name="James E.K."/>
        </authorList>
    </citation>
    <scope>NUCLEOTIDE SEQUENCE</scope>
    <source>
        <strain evidence="1">LuFRes1</strain>
    </source>
</reference>
<dbReference type="RefSeq" id="WP_169119581.1">
    <property type="nucleotide sequence ID" value="NZ_WTVG02000039.1"/>
</dbReference>
<comment type="caution">
    <text evidence="1">The sequence shown here is derived from an EMBL/GenBank/DDBJ whole genome shotgun (WGS) entry which is preliminary data.</text>
</comment>
<protein>
    <submittedName>
        <fullName evidence="1">Uncharacterized protein</fullName>
    </submittedName>
</protein>
<evidence type="ECO:0000313" key="2">
    <source>
        <dbReference type="Proteomes" id="UP000615989"/>
    </source>
</evidence>
<sequence>MDFKAFAGLRNDVQPERMEAGDLVVADNVDIDASGQLSRRDGLTLALAGDYHSLWAQGDLCLMAGGTSLYRVAPGYTTTALRTGLTPGAKMAYCPVDERVYYSNGRETGVIDAGASRSWGLTPPAHQGSASEIIGYLTAGTYQYAVTYLRDDGQESGTGIAGRIDVGDNAGLYFDDLPVSADAGVAAKILYLTECNGSVLYEAATLLPAATTATVTATGNTVLPLATQHLSPPPAGQLVAYWRGRLFVAAGAVLYYSEPHAYEHFDLRHYVEFSGPITLLASVESAAGSGLVISAGAMTAWIGGTSPEEFTFTQLADYGALLGTLAYVEGTLFGDGALAGVKLPMWTSSAGICVAMPDGQLLNLTEQRYQMDEAGEGCAVFMPDESRYVVVINH</sequence>
<accession>A0ABX1PQT2</accession>
<gene>
    <name evidence="1" type="ORF">GO606_16325</name>
</gene>
<evidence type="ECO:0000313" key="1">
    <source>
        <dbReference type="EMBL" id="NMG26253.1"/>
    </source>
</evidence>
<keyword evidence="2" id="KW-1185">Reference proteome</keyword>
<dbReference type="Proteomes" id="UP000615989">
    <property type="component" value="Unassembled WGS sequence"/>
</dbReference>
<dbReference type="EMBL" id="WTVG01000061">
    <property type="protein sequence ID" value="NMG26253.1"/>
    <property type="molecule type" value="Genomic_DNA"/>
</dbReference>
<organism evidence="1 2">
    <name type="scientific">Aromatoleum anaerobium</name>
    <dbReference type="NCBI Taxonomy" id="182180"/>
    <lineage>
        <taxon>Bacteria</taxon>
        <taxon>Pseudomonadati</taxon>
        <taxon>Pseudomonadota</taxon>
        <taxon>Betaproteobacteria</taxon>
        <taxon>Rhodocyclales</taxon>
        <taxon>Rhodocyclaceae</taxon>
        <taxon>Aromatoleum</taxon>
    </lineage>
</organism>
<name>A0ABX1PQT2_9RHOO</name>